<organism evidence="1 2">
    <name type="scientific">Parapedobacter defluvii</name>
    <dbReference type="NCBI Taxonomy" id="2045106"/>
    <lineage>
        <taxon>Bacteria</taxon>
        <taxon>Pseudomonadati</taxon>
        <taxon>Bacteroidota</taxon>
        <taxon>Sphingobacteriia</taxon>
        <taxon>Sphingobacteriales</taxon>
        <taxon>Sphingobacteriaceae</taxon>
        <taxon>Parapedobacter</taxon>
    </lineage>
</organism>
<dbReference type="RefSeq" id="WP_188753520.1">
    <property type="nucleotide sequence ID" value="NZ_BMIK01000023.1"/>
</dbReference>
<gene>
    <name evidence="1" type="ORF">GCM10011386_42930</name>
</gene>
<evidence type="ECO:0008006" key="3">
    <source>
        <dbReference type="Google" id="ProtNLM"/>
    </source>
</evidence>
<accession>A0ABQ1MTC2</accession>
<comment type="caution">
    <text evidence="1">The sequence shown here is derived from an EMBL/GenBank/DDBJ whole genome shotgun (WGS) entry which is preliminary data.</text>
</comment>
<dbReference type="EMBL" id="BMIK01000023">
    <property type="protein sequence ID" value="GGC46059.1"/>
    <property type="molecule type" value="Genomic_DNA"/>
</dbReference>
<sequence length="202" mass="23259">MTVIEELAKILKRYMKKFGLGPIDIAFLSKVNKKTIEAVLAGTGGIELDSVDEISLIFGLRYFEFGNPDFEMPSFDSLPEKTKARIAFRKKEGPHEETSYDQRLLNEKIIVVLAEYNQDGEFLAEHIVTKLLETFKEEVSTSEVTTRLNNPLNEYVIQTDKKDTKKEGKGRKPYYFQLIKKIPIKALAEAERRLRKVKNEQP</sequence>
<evidence type="ECO:0000313" key="2">
    <source>
        <dbReference type="Proteomes" id="UP000597338"/>
    </source>
</evidence>
<protein>
    <recommendedName>
        <fullName evidence="3">HTH cro/C1-type domain-containing protein</fullName>
    </recommendedName>
</protein>
<evidence type="ECO:0000313" key="1">
    <source>
        <dbReference type="EMBL" id="GGC46059.1"/>
    </source>
</evidence>
<dbReference type="Proteomes" id="UP000597338">
    <property type="component" value="Unassembled WGS sequence"/>
</dbReference>
<keyword evidence="2" id="KW-1185">Reference proteome</keyword>
<name>A0ABQ1MTC2_9SPHI</name>
<reference evidence="2" key="1">
    <citation type="journal article" date="2019" name="Int. J. Syst. Evol. Microbiol.">
        <title>The Global Catalogue of Microorganisms (GCM) 10K type strain sequencing project: providing services to taxonomists for standard genome sequencing and annotation.</title>
        <authorList>
            <consortium name="The Broad Institute Genomics Platform"/>
            <consortium name="The Broad Institute Genome Sequencing Center for Infectious Disease"/>
            <person name="Wu L."/>
            <person name="Ma J."/>
        </authorList>
    </citation>
    <scope>NUCLEOTIDE SEQUENCE [LARGE SCALE GENOMIC DNA]</scope>
    <source>
        <strain evidence="2">CGMCC 1.15342</strain>
    </source>
</reference>
<proteinExistence type="predicted"/>